<dbReference type="GO" id="GO:0005576">
    <property type="term" value="C:extracellular region"/>
    <property type="evidence" value="ECO:0007669"/>
    <property type="project" value="GOC"/>
</dbReference>
<reference evidence="7" key="1">
    <citation type="submission" date="2020-04" db="EMBL/GenBank/DDBJ databases">
        <authorList>
            <person name="Alioto T."/>
            <person name="Alioto T."/>
            <person name="Gomez Garrido J."/>
        </authorList>
    </citation>
    <scope>NUCLEOTIDE SEQUENCE</scope>
    <source>
        <strain evidence="7">A484AB</strain>
    </source>
</reference>
<keyword evidence="8" id="KW-1185">Reference proteome</keyword>
<dbReference type="GO" id="GO:0036159">
    <property type="term" value="P:inner dynein arm assembly"/>
    <property type="evidence" value="ECO:0007669"/>
    <property type="project" value="InterPro"/>
</dbReference>
<dbReference type="Pfam" id="PF24161">
    <property type="entry name" value="CCDC39"/>
    <property type="match status" value="1"/>
</dbReference>
<accession>A0A7D9DFQ9</accession>
<evidence type="ECO:0000313" key="7">
    <source>
        <dbReference type="EMBL" id="CAB3984737.1"/>
    </source>
</evidence>
<evidence type="ECO:0000256" key="4">
    <source>
        <dbReference type="ARBA" id="ARBA00045182"/>
    </source>
</evidence>
<dbReference type="Proteomes" id="UP001152795">
    <property type="component" value="Unassembled WGS sequence"/>
</dbReference>
<dbReference type="AlphaFoldDB" id="A0A7D9DFQ9"/>
<feature type="coiled-coil region" evidence="5">
    <location>
        <begin position="206"/>
        <end position="244"/>
    </location>
</feature>
<dbReference type="PANTHER" id="PTHR18962:SF0">
    <property type="entry name" value="COILED-COIL DOMAIN-CONTAINING PROTEIN 39"/>
    <property type="match status" value="1"/>
</dbReference>
<dbReference type="InterPro" id="IPR033290">
    <property type="entry name" value="CCDC39"/>
</dbReference>
<evidence type="ECO:0000256" key="2">
    <source>
        <dbReference type="ARBA" id="ARBA00016725"/>
    </source>
</evidence>
<comment type="function">
    <text evidence="4">Required for assembly of dynein regulatory complex (DRC) and inner dynein arm (IDA) complexes, which are responsible for ciliary beat regulation, thereby playing a central role in motility in cilia and flagella. Probably acts together with CCDC40 to form a molecular ruler that determines the 96 nanometer (nm) repeat length and arrangements of components in cilia and flagella. Not required for outer dynein arm complexes assembly.</text>
</comment>
<dbReference type="GO" id="GO:0060287">
    <property type="term" value="P:epithelial cilium movement involved in determination of left/right asymmetry"/>
    <property type="evidence" value="ECO:0007669"/>
    <property type="project" value="TreeGrafter"/>
</dbReference>
<comment type="caution">
    <text evidence="7">The sequence shown here is derived from an EMBL/GenBank/DDBJ whole genome shotgun (WGS) entry which is preliminary data.</text>
</comment>
<feature type="coiled-coil region" evidence="5">
    <location>
        <begin position="17"/>
        <end position="149"/>
    </location>
</feature>
<keyword evidence="3 5" id="KW-0175">Coiled coil</keyword>
<evidence type="ECO:0000256" key="3">
    <source>
        <dbReference type="ARBA" id="ARBA00023054"/>
    </source>
</evidence>
<feature type="region of interest" description="Disordered" evidence="6">
    <location>
        <begin position="174"/>
        <end position="204"/>
    </location>
</feature>
<evidence type="ECO:0000313" key="8">
    <source>
        <dbReference type="Proteomes" id="UP001152795"/>
    </source>
</evidence>
<dbReference type="EMBL" id="CACRXK020000778">
    <property type="protein sequence ID" value="CAB3984737.1"/>
    <property type="molecule type" value="Genomic_DNA"/>
</dbReference>
<name>A0A7D9DFQ9_PARCT</name>
<feature type="non-terminal residue" evidence="7">
    <location>
        <position position="266"/>
    </location>
</feature>
<organism evidence="7 8">
    <name type="scientific">Paramuricea clavata</name>
    <name type="common">Red gorgonian</name>
    <name type="synonym">Violescent sea-whip</name>
    <dbReference type="NCBI Taxonomy" id="317549"/>
    <lineage>
        <taxon>Eukaryota</taxon>
        <taxon>Metazoa</taxon>
        <taxon>Cnidaria</taxon>
        <taxon>Anthozoa</taxon>
        <taxon>Octocorallia</taxon>
        <taxon>Malacalcyonacea</taxon>
        <taxon>Plexauridae</taxon>
        <taxon>Paramuricea</taxon>
    </lineage>
</organism>
<comment type="similarity">
    <text evidence="1">Belongs to the CCDC39 family.</text>
</comment>
<dbReference type="GO" id="GO:0005930">
    <property type="term" value="C:axoneme"/>
    <property type="evidence" value="ECO:0007669"/>
    <property type="project" value="InterPro"/>
</dbReference>
<evidence type="ECO:0000256" key="5">
    <source>
        <dbReference type="SAM" id="Coils"/>
    </source>
</evidence>
<dbReference type="OrthoDB" id="10259720at2759"/>
<proteinExistence type="inferred from homology"/>
<sequence>MMETVLSDFPLDEGIAVPVANTENKHLEAELDSKQKEILSNKDKSEEHKERIDAINEHLKNVLQELQHTQELLNARKREINTEDHLKQVAEREEGRLRNEMKRIQNDLNELDSRRNIAENNIFTKTKQLEELKSQMNWDQKALEAWLEESARRDEDALILEKYTRSDESKVKSLSLKTEKMTEESQKKRRDLEHELSRTSTAQVELDKTAEEFRKIHAERQELLEQWESTIEQMQKRDREMDQLAVRLAEFRLEVRSKEDLIQDRQ</sequence>
<gene>
    <name evidence="7" type="ORF">PACLA_8A007013</name>
</gene>
<evidence type="ECO:0000256" key="6">
    <source>
        <dbReference type="SAM" id="MobiDB-lite"/>
    </source>
</evidence>
<dbReference type="GO" id="GO:0060285">
    <property type="term" value="P:cilium-dependent cell motility"/>
    <property type="evidence" value="ECO:0007669"/>
    <property type="project" value="TreeGrafter"/>
</dbReference>
<protein>
    <recommendedName>
        <fullName evidence="2">Coiled-coil domain-containing protein 39</fullName>
    </recommendedName>
</protein>
<dbReference type="PANTHER" id="PTHR18962">
    <property type="entry name" value="COILED-COIL DOMAIN-CONTAINING PROTEIN 39"/>
    <property type="match status" value="1"/>
</dbReference>
<evidence type="ECO:0000256" key="1">
    <source>
        <dbReference type="ARBA" id="ARBA00005805"/>
    </source>
</evidence>
<feature type="compositionally biased region" description="Basic and acidic residues" evidence="6">
    <location>
        <begin position="174"/>
        <end position="197"/>
    </location>
</feature>